<dbReference type="InterPro" id="IPR008384">
    <property type="entry name" value="ARPC4"/>
</dbReference>
<evidence type="ECO:0000256" key="1">
    <source>
        <dbReference type="ARBA" id="ARBA00004245"/>
    </source>
</evidence>
<dbReference type="Proteomes" id="UP000192257">
    <property type="component" value="Unassembled WGS sequence"/>
</dbReference>
<organism evidence="7 8">
    <name type="scientific">Trypanosoma theileri</name>
    <dbReference type="NCBI Taxonomy" id="67003"/>
    <lineage>
        <taxon>Eukaryota</taxon>
        <taxon>Discoba</taxon>
        <taxon>Euglenozoa</taxon>
        <taxon>Kinetoplastea</taxon>
        <taxon>Metakinetoplastina</taxon>
        <taxon>Trypanosomatida</taxon>
        <taxon>Trypanosomatidae</taxon>
        <taxon>Trypanosoma</taxon>
    </lineage>
</organism>
<dbReference type="InterPro" id="IPR034666">
    <property type="entry name" value="ARPC2/4"/>
</dbReference>
<dbReference type="GO" id="GO:0051015">
    <property type="term" value="F:actin filament binding"/>
    <property type="evidence" value="ECO:0007669"/>
    <property type="project" value="TreeGrafter"/>
</dbReference>
<dbReference type="GO" id="GO:0030041">
    <property type="term" value="P:actin filament polymerization"/>
    <property type="evidence" value="ECO:0007669"/>
    <property type="project" value="UniProtKB-UniRule"/>
</dbReference>
<dbReference type="AlphaFoldDB" id="A0A1X0NJU3"/>
<dbReference type="SUPFAM" id="SSF69645">
    <property type="entry name" value="Arp2/3 complex subunits"/>
    <property type="match status" value="1"/>
</dbReference>
<protein>
    <recommendedName>
        <fullName evidence="6">Actin-related protein 2/3 complex subunit 4</fullName>
    </recommendedName>
</protein>
<name>A0A1X0NJU3_9TRYP</name>
<evidence type="ECO:0000313" key="7">
    <source>
        <dbReference type="EMBL" id="ORC84946.1"/>
    </source>
</evidence>
<comment type="function">
    <text evidence="6">Functions as actin-binding component of the Arp2/3 complex which is involved in regulation of actin polymerization and together with an activating nucleation-promoting factor (NPF) mediates the formation of branched actin networks. Seems to contact the mother actin filament.</text>
</comment>
<gene>
    <name evidence="7" type="ORF">TM35_000391200</name>
</gene>
<evidence type="ECO:0000256" key="2">
    <source>
        <dbReference type="ARBA" id="ARBA00005919"/>
    </source>
</evidence>
<dbReference type="PANTHER" id="PTHR22629:SF0">
    <property type="entry name" value="ACTIN-RELATED PROTEIN 2_3 COMPLEX SUBUNIT 4"/>
    <property type="match status" value="1"/>
</dbReference>
<dbReference type="PANTHER" id="PTHR22629">
    <property type="entry name" value="ARP2/3 COMPLEX 20 KD SUBUNIT"/>
    <property type="match status" value="1"/>
</dbReference>
<dbReference type="RefSeq" id="XP_028879012.1">
    <property type="nucleotide sequence ID" value="XM_029029636.1"/>
</dbReference>
<dbReference type="Gene3D" id="3.30.1460.20">
    <property type="match status" value="1"/>
</dbReference>
<evidence type="ECO:0000256" key="6">
    <source>
        <dbReference type="PIRNR" id="PIRNR039100"/>
    </source>
</evidence>
<dbReference type="PIRSF" id="PIRSF039100">
    <property type="entry name" value="ARPC4"/>
    <property type="match status" value="1"/>
</dbReference>
<comment type="subcellular location">
    <subcellularLocation>
        <location evidence="1 6">Cytoplasm</location>
        <location evidence="1 6">Cytoskeleton</location>
    </subcellularLocation>
</comment>
<dbReference type="GO" id="GO:0005885">
    <property type="term" value="C:Arp2/3 protein complex"/>
    <property type="evidence" value="ECO:0007669"/>
    <property type="project" value="UniProtKB-UniRule"/>
</dbReference>
<keyword evidence="5 6" id="KW-0206">Cytoskeleton</keyword>
<keyword evidence="4 6" id="KW-0009">Actin-binding</keyword>
<evidence type="ECO:0000313" key="8">
    <source>
        <dbReference type="Proteomes" id="UP000192257"/>
    </source>
</evidence>
<dbReference type="GeneID" id="39989416"/>
<accession>A0A1X0NJU3</accession>
<dbReference type="OrthoDB" id="336240at2759"/>
<keyword evidence="3 6" id="KW-0963">Cytoplasm</keyword>
<sequence>MATAYLPYYDCIKCTLQAALCIGNYPSRTVERHNKPEIELLDFSEGTTKPSSTELLLNPIRIARSEQESCLIESSINSTRVSVSFLKSDALAELIARKYVSFLAQRAKQFCILRKKPIPGYDISFLITHDEVETMHRNKIIQFIITFLMDIDADIAAMKLNANQRARRAAMEFFLTLNFA</sequence>
<evidence type="ECO:0000256" key="5">
    <source>
        <dbReference type="ARBA" id="ARBA00023212"/>
    </source>
</evidence>
<dbReference type="EMBL" id="NBCO01000039">
    <property type="protein sequence ID" value="ORC84946.1"/>
    <property type="molecule type" value="Genomic_DNA"/>
</dbReference>
<evidence type="ECO:0000256" key="3">
    <source>
        <dbReference type="ARBA" id="ARBA00022490"/>
    </source>
</evidence>
<evidence type="ECO:0000256" key="4">
    <source>
        <dbReference type="ARBA" id="ARBA00023203"/>
    </source>
</evidence>
<comment type="similarity">
    <text evidence="2 6">Belongs to the ARPC4 family.</text>
</comment>
<dbReference type="VEuPathDB" id="TriTrypDB:TM35_000391200"/>
<dbReference type="STRING" id="67003.A0A1X0NJU3"/>
<comment type="caution">
    <text evidence="7">The sequence shown here is derived from an EMBL/GenBank/DDBJ whole genome shotgun (WGS) entry which is preliminary data.</text>
</comment>
<dbReference type="Pfam" id="PF05856">
    <property type="entry name" value="ARPC4"/>
    <property type="match status" value="1"/>
</dbReference>
<dbReference type="GO" id="GO:0034314">
    <property type="term" value="P:Arp2/3 complex-mediated actin nucleation"/>
    <property type="evidence" value="ECO:0007669"/>
    <property type="project" value="UniProtKB-UniRule"/>
</dbReference>
<proteinExistence type="inferred from homology"/>
<keyword evidence="8" id="KW-1185">Reference proteome</keyword>
<reference evidence="7 8" key="1">
    <citation type="submission" date="2017-03" db="EMBL/GenBank/DDBJ databases">
        <title>An alternative strategy for trypanosome survival in the mammalian bloodstream revealed through genome and transcriptome analysis of the ubiquitous bovine parasite Trypanosoma (Megatrypanum) theileri.</title>
        <authorList>
            <person name="Kelly S."/>
            <person name="Ivens A."/>
            <person name="Mott A."/>
            <person name="O'Neill E."/>
            <person name="Emms D."/>
            <person name="Macleod O."/>
            <person name="Voorheis P."/>
            <person name="Matthews J."/>
            <person name="Matthews K."/>
            <person name="Carrington M."/>
        </authorList>
    </citation>
    <scope>NUCLEOTIDE SEQUENCE [LARGE SCALE GENOMIC DNA]</scope>
    <source>
        <strain evidence="7">Edinburgh</strain>
    </source>
</reference>